<comment type="caution">
    <text evidence="3">The sequence shown here is derived from an EMBL/GenBank/DDBJ whole genome shotgun (WGS) entry which is preliminary data.</text>
</comment>
<proteinExistence type="predicted"/>
<keyword evidence="1" id="KW-0460">Magnesium</keyword>
<dbReference type="Gene3D" id="3.40.980.10">
    <property type="entry name" value="MoaB/Mog-like domain"/>
    <property type="match status" value="1"/>
</dbReference>
<protein>
    <submittedName>
        <fullName evidence="3">4-diphosphocytidyl-2C-methyl-D-erythritol kinase</fullName>
    </submittedName>
</protein>
<gene>
    <name evidence="3" type="ORF">GCM10011385_06950</name>
</gene>
<dbReference type="PANTHER" id="PTHR43777">
    <property type="entry name" value="MOLYBDENUM COFACTOR CYTIDYLYLTRANSFERASE"/>
    <property type="match status" value="1"/>
</dbReference>
<keyword evidence="4" id="KW-1185">Reference proteome</keyword>
<evidence type="ECO:0000256" key="1">
    <source>
        <dbReference type="ARBA" id="ARBA00022842"/>
    </source>
</evidence>
<dbReference type="CDD" id="cd04182">
    <property type="entry name" value="GT_2_like_f"/>
    <property type="match status" value="1"/>
</dbReference>
<dbReference type="EMBL" id="BMIF01000001">
    <property type="protein sequence ID" value="GGA55928.1"/>
    <property type="molecule type" value="Genomic_DNA"/>
</dbReference>
<dbReference type="CDD" id="cd03522">
    <property type="entry name" value="MoeA_like"/>
    <property type="match status" value="1"/>
</dbReference>
<feature type="domain" description="MobA-like NTP transferase" evidence="2">
    <location>
        <begin position="343"/>
        <end position="503"/>
    </location>
</feature>
<reference evidence="3" key="2">
    <citation type="submission" date="2020-09" db="EMBL/GenBank/DDBJ databases">
        <authorList>
            <person name="Sun Q."/>
            <person name="Zhou Y."/>
        </authorList>
    </citation>
    <scope>NUCLEOTIDE SEQUENCE</scope>
    <source>
        <strain evidence="3">CGMCC 1.15320</strain>
    </source>
</reference>
<evidence type="ECO:0000313" key="4">
    <source>
        <dbReference type="Proteomes" id="UP000636264"/>
    </source>
</evidence>
<keyword evidence="3" id="KW-0808">Transferase</keyword>
<dbReference type="AlphaFoldDB" id="A0A916RHA6"/>
<dbReference type="Proteomes" id="UP000636264">
    <property type="component" value="Unassembled WGS sequence"/>
</dbReference>
<dbReference type="PANTHER" id="PTHR43777:SF1">
    <property type="entry name" value="MOLYBDENUM COFACTOR CYTIDYLYLTRANSFERASE"/>
    <property type="match status" value="1"/>
</dbReference>
<keyword evidence="3" id="KW-0418">Kinase</keyword>
<dbReference type="RefSeq" id="WP_188719529.1">
    <property type="nucleotide sequence ID" value="NZ_BMIF01000001.1"/>
</dbReference>
<dbReference type="PIRSF" id="PIRSF036626">
    <property type="entry name" value="MPTBd_MobAlike"/>
    <property type="match status" value="1"/>
</dbReference>
<dbReference type="InterPro" id="IPR029044">
    <property type="entry name" value="Nucleotide-diphossugar_trans"/>
</dbReference>
<evidence type="ECO:0000313" key="3">
    <source>
        <dbReference type="EMBL" id="GGA55928.1"/>
    </source>
</evidence>
<dbReference type="Gene3D" id="3.90.550.10">
    <property type="entry name" value="Spore Coat Polysaccharide Biosynthesis Protein SpsA, Chain A"/>
    <property type="match status" value="1"/>
</dbReference>
<dbReference type="GO" id="GO:0016779">
    <property type="term" value="F:nucleotidyltransferase activity"/>
    <property type="evidence" value="ECO:0007669"/>
    <property type="project" value="UniProtKB-ARBA"/>
</dbReference>
<dbReference type="InterPro" id="IPR025877">
    <property type="entry name" value="MobA-like_NTP_Trfase"/>
</dbReference>
<dbReference type="SUPFAM" id="SSF53218">
    <property type="entry name" value="Molybdenum cofactor biosynthesis proteins"/>
    <property type="match status" value="1"/>
</dbReference>
<dbReference type="InterPro" id="IPR036425">
    <property type="entry name" value="MoaB/Mog-like_dom_sf"/>
</dbReference>
<dbReference type="Pfam" id="PF12804">
    <property type="entry name" value="NTP_transf_3"/>
    <property type="match status" value="1"/>
</dbReference>
<dbReference type="GO" id="GO:0016301">
    <property type="term" value="F:kinase activity"/>
    <property type="evidence" value="ECO:0007669"/>
    <property type="project" value="UniProtKB-KW"/>
</dbReference>
<dbReference type="SUPFAM" id="SSF53448">
    <property type="entry name" value="Nucleotide-diphospho-sugar transferases"/>
    <property type="match status" value="1"/>
</dbReference>
<accession>A0A916RHA6</accession>
<dbReference type="InterPro" id="IPR012184">
    <property type="entry name" value="Bifunc_Mopterin-bd"/>
</dbReference>
<organism evidence="3 4">
    <name type="scientific">Nitratireductor aestuarii</name>
    <dbReference type="NCBI Taxonomy" id="1735103"/>
    <lineage>
        <taxon>Bacteria</taxon>
        <taxon>Pseudomonadati</taxon>
        <taxon>Pseudomonadota</taxon>
        <taxon>Alphaproteobacteria</taxon>
        <taxon>Hyphomicrobiales</taxon>
        <taxon>Phyllobacteriaceae</taxon>
        <taxon>Nitratireductor</taxon>
    </lineage>
</organism>
<evidence type="ECO:0000259" key="2">
    <source>
        <dbReference type="Pfam" id="PF12804"/>
    </source>
</evidence>
<reference evidence="3" key="1">
    <citation type="journal article" date="2014" name="Int. J. Syst. Evol. Microbiol.">
        <title>Complete genome sequence of Corynebacterium casei LMG S-19264T (=DSM 44701T), isolated from a smear-ripened cheese.</title>
        <authorList>
            <consortium name="US DOE Joint Genome Institute (JGI-PGF)"/>
            <person name="Walter F."/>
            <person name="Albersmeier A."/>
            <person name="Kalinowski J."/>
            <person name="Ruckert C."/>
        </authorList>
    </citation>
    <scope>NUCLEOTIDE SEQUENCE</scope>
    <source>
        <strain evidence="3">CGMCC 1.15320</strain>
    </source>
</reference>
<sequence length="536" mass="56665">MKFGLFRTEEAEGALLAHAVNTGERRLSKAHRLTAEDIVYLRSAGIEEVSAALLDADDLDEDSAAARIASALLFENVEKRPPATGRVNLHATEAGIFTVDRHLINAINGVDPAITIATLEANAQVDAGRMVATVKIIPFAVPEHLVAQVETICRGREAFSVKPFRPRKVGLVQTKLPTLKPSVLDKTAHVTEGRLARSNSVIVGELRTAHEASAVAEAIREQAKTSDMVLVFGASAVCDDEDVIPAAIRLAGGQVSRVGMPVDPGNLLVVGNLDGKPVLGAPGCARSPKLNGFDWVLDRIIADIDVTPDTIAGMGVGGLLMEIPTRPQLREASPKKHPVQVWAMLLAAGRSRRMGIGNKLLSEFDGERLVRRSAARLMESKAAGSVAVLGHQADEISPLLDGLNIKQVRNPDYVEGLSTSLKAGIHVLPPSASGALIMLADMPGVTTEDLDRMIEAFVKSGGTAIVRATHSGKRGNPVILPRSLFSEIDLLEGDTGARQIVETAPLEVIDVELGPAASIDVDTPEALAAAGGVLRP</sequence>
<name>A0A916RHA6_9HYPH</name>